<dbReference type="AlphaFoldDB" id="W2HQW3"/>
<dbReference type="EMBL" id="KI676811">
    <property type="protein sequence ID" value="ETL24379.1"/>
    <property type="molecule type" value="Genomic_DNA"/>
</dbReference>
<name>W2HQW3_PHYNI</name>
<organism evidence="1">
    <name type="scientific">Phytophthora nicotianae</name>
    <name type="common">Potato buckeye rot agent</name>
    <name type="synonym">Phytophthora parasitica</name>
    <dbReference type="NCBI Taxonomy" id="4792"/>
    <lineage>
        <taxon>Eukaryota</taxon>
        <taxon>Sar</taxon>
        <taxon>Stramenopiles</taxon>
        <taxon>Oomycota</taxon>
        <taxon>Peronosporomycetes</taxon>
        <taxon>Peronosporales</taxon>
        <taxon>Peronosporaceae</taxon>
        <taxon>Phytophthora</taxon>
    </lineage>
</organism>
<sequence>MQSVVRCRCKSSRTLTILANGQRKKWIAITNLTLSAPRPSEHKKFRISRARSTF</sequence>
<reference evidence="1" key="1">
    <citation type="submission" date="2013-11" db="EMBL/GenBank/DDBJ databases">
        <title>The Genome Sequence of Phytophthora parasitica CJ05E6.</title>
        <authorList>
            <consortium name="The Broad Institute Genomics Platform"/>
            <person name="Russ C."/>
            <person name="Tyler B."/>
            <person name="Panabieres F."/>
            <person name="Shan W."/>
            <person name="Tripathy S."/>
            <person name="Grunwald N."/>
            <person name="Machado M."/>
            <person name="Johnson C.S."/>
            <person name="Arredondo F."/>
            <person name="Hong C."/>
            <person name="Coffey M."/>
            <person name="Young S.K."/>
            <person name="Zeng Q."/>
            <person name="Gargeya S."/>
            <person name="Fitzgerald M."/>
            <person name="Abouelleil A."/>
            <person name="Alvarado L."/>
            <person name="Chapman S.B."/>
            <person name="Gainer-Dewar J."/>
            <person name="Goldberg J."/>
            <person name="Griggs A."/>
            <person name="Gujja S."/>
            <person name="Hansen M."/>
            <person name="Howarth C."/>
            <person name="Imamovic A."/>
            <person name="Ireland A."/>
            <person name="Larimer J."/>
            <person name="McCowan C."/>
            <person name="Murphy C."/>
            <person name="Pearson M."/>
            <person name="Poon T.W."/>
            <person name="Priest M."/>
            <person name="Roberts A."/>
            <person name="Saif S."/>
            <person name="Shea T."/>
            <person name="Sykes S."/>
            <person name="Wortman J."/>
            <person name="Nusbaum C."/>
            <person name="Birren B."/>
        </authorList>
    </citation>
    <scope>NUCLEOTIDE SEQUENCE [LARGE SCALE GENOMIC DNA]</scope>
    <source>
        <strain evidence="1">CJ05E6</strain>
    </source>
</reference>
<protein>
    <submittedName>
        <fullName evidence="1">Uncharacterized protein</fullName>
    </submittedName>
</protein>
<proteinExistence type="predicted"/>
<evidence type="ECO:0000313" key="1">
    <source>
        <dbReference type="EMBL" id="ETL24379.1"/>
    </source>
</evidence>
<gene>
    <name evidence="1" type="ORF">L916_21607</name>
</gene>
<dbReference type="Proteomes" id="UP000053864">
    <property type="component" value="Unassembled WGS sequence"/>
</dbReference>
<accession>W2HQW3</accession>